<evidence type="ECO:0000313" key="3">
    <source>
        <dbReference type="Proteomes" id="UP000380867"/>
    </source>
</evidence>
<keyword evidence="3" id="KW-1185">Reference proteome</keyword>
<evidence type="ECO:0000313" key="2">
    <source>
        <dbReference type="EMBL" id="KAA1398071.1"/>
    </source>
</evidence>
<organism evidence="2 3">
    <name type="scientific">Aeromicrobium ginsengisoli</name>
    <dbReference type="NCBI Taxonomy" id="363867"/>
    <lineage>
        <taxon>Bacteria</taxon>
        <taxon>Bacillati</taxon>
        <taxon>Actinomycetota</taxon>
        <taxon>Actinomycetes</taxon>
        <taxon>Propionibacteriales</taxon>
        <taxon>Nocardioidaceae</taxon>
        <taxon>Aeromicrobium</taxon>
    </lineage>
</organism>
<sequence length="147" mass="16495">MSSIIGAVVLLVMAGVFIWASVIENEPWGLLFAVFPLVMAVVFGVQARARLEIWPDRFVVRMIGTRAYRFDECSEFEAKTLPGLPNGGRVVRFVHAPEGEIKSKKFTRVFGYNMSIPKFRGGAKALARDLNQYRERWLASEGTQAGR</sequence>
<name>A0A5M4FGQ8_9ACTN</name>
<comment type="caution">
    <text evidence="2">The sequence shown here is derived from an EMBL/GenBank/DDBJ whole genome shotgun (WGS) entry which is preliminary data.</text>
</comment>
<dbReference type="AlphaFoldDB" id="A0A5M4FGQ8"/>
<proteinExistence type="predicted"/>
<keyword evidence="1" id="KW-0812">Transmembrane</keyword>
<accession>A0A5M4FGQ8</accession>
<dbReference type="RefSeq" id="WP_149689502.1">
    <property type="nucleotide sequence ID" value="NZ_SDPQ02000002.1"/>
</dbReference>
<dbReference type="EMBL" id="SDPQ02000002">
    <property type="protein sequence ID" value="KAA1398071.1"/>
    <property type="molecule type" value="Genomic_DNA"/>
</dbReference>
<reference evidence="2" key="1">
    <citation type="submission" date="2019-09" db="EMBL/GenBank/DDBJ databases">
        <authorList>
            <person name="Li J."/>
        </authorList>
    </citation>
    <scope>NUCLEOTIDE SEQUENCE [LARGE SCALE GENOMIC DNA]</scope>
    <source>
        <strain evidence="2">JCM 14732</strain>
    </source>
</reference>
<keyword evidence="1" id="KW-1133">Transmembrane helix</keyword>
<evidence type="ECO:0000256" key="1">
    <source>
        <dbReference type="SAM" id="Phobius"/>
    </source>
</evidence>
<protein>
    <recommendedName>
        <fullName evidence="4">PH domain-containing protein</fullName>
    </recommendedName>
</protein>
<feature type="transmembrane region" description="Helical" evidence="1">
    <location>
        <begin position="30"/>
        <end position="47"/>
    </location>
</feature>
<dbReference type="Proteomes" id="UP000380867">
    <property type="component" value="Unassembled WGS sequence"/>
</dbReference>
<gene>
    <name evidence="2" type="ORF">ESP70_012135</name>
</gene>
<evidence type="ECO:0008006" key="4">
    <source>
        <dbReference type="Google" id="ProtNLM"/>
    </source>
</evidence>
<keyword evidence="1" id="KW-0472">Membrane</keyword>